<reference evidence="4" key="1">
    <citation type="submission" date="2014-01" db="EMBL/GenBank/DDBJ databases">
        <authorList>
            <person name="Wang B."/>
            <person name="Wang Y."/>
            <person name="Han P."/>
            <person name="Zhang Y."/>
            <person name="Han Z."/>
        </authorList>
    </citation>
    <scope>NUCLEOTIDE SEQUENCE</scope>
    <source>
        <strain evidence="4">CsuEst50</strain>
    </source>
</reference>
<dbReference type="InterPro" id="IPR029058">
    <property type="entry name" value="AB_hydrolase_fold"/>
</dbReference>
<dbReference type="Pfam" id="PF00135">
    <property type="entry name" value="COesterase"/>
    <property type="match status" value="2"/>
</dbReference>
<dbReference type="SUPFAM" id="SSF53474">
    <property type="entry name" value="alpha/beta-Hydrolases"/>
    <property type="match status" value="2"/>
</dbReference>
<name>A0A0B4RXU8_CHISP</name>
<dbReference type="ESTHER" id="chisp-a0a0b4rxu8">
    <property type="family name" value="Carb_B_Arthropoda"/>
</dbReference>
<dbReference type="InterPro" id="IPR002018">
    <property type="entry name" value="CarbesteraseB"/>
</dbReference>
<evidence type="ECO:0000256" key="1">
    <source>
        <dbReference type="ARBA" id="ARBA00023180"/>
    </source>
</evidence>
<evidence type="ECO:0000256" key="2">
    <source>
        <dbReference type="SAM" id="SignalP"/>
    </source>
</evidence>
<feature type="non-terminal residue" evidence="4">
    <location>
        <position position="580"/>
    </location>
</feature>
<feature type="domain" description="Carboxylesterase type B" evidence="3">
    <location>
        <begin position="88"/>
        <end position="580"/>
    </location>
</feature>
<accession>A0A0B4RXU8</accession>
<feature type="chain" id="PRO_5002094885" evidence="2">
    <location>
        <begin position="20"/>
        <end position="580"/>
    </location>
</feature>
<keyword evidence="1" id="KW-0325">Glycoprotein</keyword>
<dbReference type="EMBL" id="KJ023247">
    <property type="protein sequence ID" value="AIY69075.1"/>
    <property type="molecule type" value="mRNA"/>
</dbReference>
<dbReference type="AlphaFoldDB" id="A0A0B4RXU8"/>
<dbReference type="PANTHER" id="PTHR11559">
    <property type="entry name" value="CARBOXYLESTERASE"/>
    <property type="match status" value="1"/>
</dbReference>
<dbReference type="OrthoDB" id="3200163at2759"/>
<proteinExistence type="evidence at transcript level"/>
<keyword evidence="2" id="KW-0732">Signal</keyword>
<protein>
    <submittedName>
        <fullName evidence="4">Carboxylesterase</fullName>
    </submittedName>
</protein>
<sequence>MFIKVGIIIFLIFVRLIFSTKPVVETSHGKVQGKVLKTFLKEVNYYGFMGIPFAKPPVNDLRFLPPQPIEPWNDILVATKEKKACLFVVETDSGKVAGVKVASIIENENFYSFYSIPYAEPPIGSNRFMAPKPHPGWDGILANKKEKKPCAHFNLPGRPIKKYGFAGSEDCLFLSIHTPKLPDDNKLNLPVIVYLYNENFRIAYNASKEYGPDFFMREGVIMVTVQHRLGALGFLSFGDDLLPGNNGLRDVLLALKWIHTNIHNFGGDPHKITLMGSSEGAVIVDLLLHSPKSKGLFNAAILQSETSWNSKHLNPKKRERAIALSIELNEHATTSSYLLKRLHYLDAKKICDGEGPSVHADEARTYQKGINPFGPVVEHDHSDAIIKEYPEKTAIDIDIPVMIGYNSREGIEPCQRFLERPTFLTYADRDIIFLFPYRVDHYFDVDSKLYLNALQELKDHYFEEGYLKVSKPGEYINYLHDLLIFYPVDYAVRKYVNESKSSVYYYTFDFSGDFNLKKQMNMKNAVTIDGTWGAATGDELCYLFVCKALKNSYLKAMKDPDSEEMKVMNNMIRMWTNFAK</sequence>
<evidence type="ECO:0000313" key="4">
    <source>
        <dbReference type="EMBL" id="AIY69075.1"/>
    </source>
</evidence>
<organism evidence="4">
    <name type="scientific">Chilo suppressalis</name>
    <name type="common">Asiatic rice borer moth</name>
    <dbReference type="NCBI Taxonomy" id="168631"/>
    <lineage>
        <taxon>Eukaryota</taxon>
        <taxon>Metazoa</taxon>
        <taxon>Ecdysozoa</taxon>
        <taxon>Arthropoda</taxon>
        <taxon>Hexapoda</taxon>
        <taxon>Insecta</taxon>
        <taxon>Pterygota</taxon>
        <taxon>Neoptera</taxon>
        <taxon>Endopterygota</taxon>
        <taxon>Lepidoptera</taxon>
        <taxon>Glossata</taxon>
        <taxon>Ditrysia</taxon>
        <taxon>Pyraloidea</taxon>
        <taxon>Crambidae</taxon>
        <taxon>Crambinae</taxon>
        <taxon>Chilo</taxon>
    </lineage>
</organism>
<feature type="signal peptide" evidence="2">
    <location>
        <begin position="1"/>
        <end position="19"/>
    </location>
</feature>
<feature type="domain" description="Carboxylesterase type B" evidence="3">
    <location>
        <begin position="21"/>
        <end position="86"/>
    </location>
</feature>
<dbReference type="Gene3D" id="3.40.50.1820">
    <property type="entry name" value="alpha/beta hydrolase"/>
    <property type="match status" value="2"/>
</dbReference>
<dbReference type="InterPro" id="IPR050309">
    <property type="entry name" value="Type-B_Carboxylest/Lipase"/>
</dbReference>
<evidence type="ECO:0000259" key="3">
    <source>
        <dbReference type="Pfam" id="PF00135"/>
    </source>
</evidence>